<feature type="compositionally biased region" description="Basic and acidic residues" evidence="2">
    <location>
        <begin position="509"/>
        <end position="591"/>
    </location>
</feature>
<keyword evidence="1" id="KW-0175">Coiled coil</keyword>
<organism evidence="3 4">
    <name type="scientific">Schizothecium vesticola</name>
    <dbReference type="NCBI Taxonomy" id="314040"/>
    <lineage>
        <taxon>Eukaryota</taxon>
        <taxon>Fungi</taxon>
        <taxon>Dikarya</taxon>
        <taxon>Ascomycota</taxon>
        <taxon>Pezizomycotina</taxon>
        <taxon>Sordariomycetes</taxon>
        <taxon>Sordariomycetidae</taxon>
        <taxon>Sordariales</taxon>
        <taxon>Schizotheciaceae</taxon>
        <taxon>Schizothecium</taxon>
    </lineage>
</organism>
<feature type="compositionally biased region" description="Low complexity" evidence="2">
    <location>
        <begin position="125"/>
        <end position="142"/>
    </location>
</feature>
<dbReference type="AlphaFoldDB" id="A0AA40KD79"/>
<feature type="compositionally biased region" description="Basic and acidic residues" evidence="2">
    <location>
        <begin position="602"/>
        <end position="612"/>
    </location>
</feature>
<feature type="compositionally biased region" description="Basic and acidic residues" evidence="2">
    <location>
        <begin position="639"/>
        <end position="648"/>
    </location>
</feature>
<accession>A0AA40KD79</accession>
<evidence type="ECO:0000313" key="4">
    <source>
        <dbReference type="Proteomes" id="UP001172155"/>
    </source>
</evidence>
<feature type="region of interest" description="Disordered" evidence="2">
    <location>
        <begin position="1"/>
        <end position="45"/>
    </location>
</feature>
<feature type="region of interest" description="Disordered" evidence="2">
    <location>
        <begin position="735"/>
        <end position="836"/>
    </location>
</feature>
<dbReference type="InterPro" id="IPR024527">
    <property type="entry name" value="Eisosome1"/>
</dbReference>
<dbReference type="Proteomes" id="UP001172155">
    <property type="component" value="Unassembled WGS sequence"/>
</dbReference>
<sequence length="836" mass="92076">MTTAVTQSSPPATLLGRHDPSSNTRPAPRRHVPPYTSPSSCTTDNRVAVAARSGRLKYANARDLPSFPSSGLKDDAAAASVAATLGWTTQPPKLWIRELSSTASTAAMLANDGQMPPSEPHPRRSAAGSQAAARAAGDAAQRNQPSQASPPSQWGNSAANLAFRASMPPPAVISDSPSLDRQGSLRAAKDAMAGRPRPRAASSPILYPDQANAAFNALSAATIAHRPSPSPQAAAHPVGGSVPFTVMDRKMYTSNPPVKPELDERQRNDTIHASALAMAKQMYSRQQSSINTTSANAHARSSSFERHGRSTGPTKEQPMVFDNLQEAAYRRAQERLNKLQEDHDRERGLQDYYGSSAPQHSSKLGSIRNKLTRRRSASDGVLLEDKKRSLQIRKQMTLFDSKLAEVDEQKRRKDREALLATAHRNVQARLKDMDDKIQEETGWVQPSKRDDWEWKARVAAQARFDASRAEKERKVDVGGGKIMDREAVEAIAAQRVQPLLDEINEKAEAERARKLEQKAEEEKKKMDEERDRMREKEVQEIHKQLKEKQKEQDRVRREELRKEERQTKEMERRARAEQKRAAKEGQQKGKEVVPPLNLTDPIVEKPTDKEPEPEAEEPTGKGRTRALTVNFKKRHWRHKSTDSIEKKVSKNASSDSIDKVSVQGGKSNSSPSKLKTWWFKNLSRPRSNSSPGGAIRDQADVPKKGFLGGAALARLTGKGDKALVVNDGASASMREVALAGRHDESEVQGESSKTPGPRVGDRTPSPKPRAERDGNSTSLSTRSVSSMSSSSDEFEEARTTLNSPIPPITPPRNNLRIGTEVDASPVKGSRFSEILE</sequence>
<evidence type="ECO:0000256" key="1">
    <source>
        <dbReference type="SAM" id="Coils"/>
    </source>
</evidence>
<dbReference type="PANTHER" id="PTHR28298">
    <property type="entry name" value="EISOSOME PROTEIN 1"/>
    <property type="match status" value="1"/>
</dbReference>
<feature type="region of interest" description="Disordered" evidence="2">
    <location>
        <begin position="287"/>
        <end position="317"/>
    </location>
</feature>
<reference evidence="3" key="1">
    <citation type="submission" date="2023-06" db="EMBL/GenBank/DDBJ databases">
        <title>Genome-scale phylogeny and comparative genomics of the fungal order Sordariales.</title>
        <authorList>
            <consortium name="Lawrence Berkeley National Laboratory"/>
            <person name="Hensen N."/>
            <person name="Bonometti L."/>
            <person name="Westerberg I."/>
            <person name="Brannstrom I.O."/>
            <person name="Guillou S."/>
            <person name="Cros-Aarteil S."/>
            <person name="Calhoun S."/>
            <person name="Haridas S."/>
            <person name="Kuo A."/>
            <person name="Mondo S."/>
            <person name="Pangilinan J."/>
            <person name="Riley R."/>
            <person name="LaButti K."/>
            <person name="Andreopoulos B."/>
            <person name="Lipzen A."/>
            <person name="Chen C."/>
            <person name="Yanf M."/>
            <person name="Daum C."/>
            <person name="Ng V."/>
            <person name="Clum A."/>
            <person name="Steindorff A."/>
            <person name="Ohm R."/>
            <person name="Martin F."/>
            <person name="Silar P."/>
            <person name="Natvig D."/>
            <person name="Lalanne C."/>
            <person name="Gautier V."/>
            <person name="Ament-velasquez S.L."/>
            <person name="Kruys A."/>
            <person name="Hutchinson M.I."/>
            <person name="Powell A.J."/>
            <person name="Barry K."/>
            <person name="Miller A.N."/>
            <person name="Grigoriev I.V."/>
            <person name="Debuchy R."/>
            <person name="Gladieux P."/>
            <person name="Thoren M.H."/>
            <person name="Johannesson H."/>
        </authorList>
    </citation>
    <scope>NUCLEOTIDE SEQUENCE</scope>
    <source>
        <strain evidence="3">SMH3187-1</strain>
    </source>
</reference>
<gene>
    <name evidence="3" type="ORF">B0T18DRAFT_316827</name>
</gene>
<feature type="compositionally biased region" description="Polar residues" evidence="2">
    <location>
        <begin position="143"/>
        <end position="159"/>
    </location>
</feature>
<proteinExistence type="predicted"/>
<feature type="region of interest" description="Disordered" evidence="2">
    <location>
        <begin position="509"/>
        <end position="702"/>
    </location>
</feature>
<evidence type="ECO:0000256" key="2">
    <source>
        <dbReference type="SAM" id="MobiDB-lite"/>
    </source>
</evidence>
<feature type="compositionally biased region" description="Polar residues" evidence="2">
    <location>
        <begin position="287"/>
        <end position="302"/>
    </location>
</feature>
<dbReference type="PANTHER" id="PTHR28298:SF1">
    <property type="entry name" value="EISOSOME PROTEIN 1"/>
    <property type="match status" value="1"/>
</dbReference>
<feature type="coiled-coil region" evidence="1">
    <location>
        <begin position="322"/>
        <end position="349"/>
    </location>
</feature>
<comment type="caution">
    <text evidence="3">The sequence shown here is derived from an EMBL/GenBank/DDBJ whole genome shotgun (WGS) entry which is preliminary data.</text>
</comment>
<dbReference type="EMBL" id="JAUKUD010000001">
    <property type="protein sequence ID" value="KAK0754590.1"/>
    <property type="molecule type" value="Genomic_DNA"/>
</dbReference>
<name>A0AA40KD79_9PEZI</name>
<feature type="compositionally biased region" description="Polar residues" evidence="2">
    <location>
        <begin position="1"/>
        <end position="11"/>
    </location>
</feature>
<evidence type="ECO:0000313" key="3">
    <source>
        <dbReference type="EMBL" id="KAK0754590.1"/>
    </source>
</evidence>
<dbReference type="GO" id="GO:0070941">
    <property type="term" value="P:eisosome assembly"/>
    <property type="evidence" value="ECO:0007669"/>
    <property type="project" value="TreeGrafter"/>
</dbReference>
<feature type="compositionally biased region" description="Polar residues" evidence="2">
    <location>
        <begin position="664"/>
        <end position="673"/>
    </location>
</feature>
<evidence type="ECO:0008006" key="5">
    <source>
        <dbReference type="Google" id="ProtNLM"/>
    </source>
</evidence>
<dbReference type="Pfam" id="PF12757">
    <property type="entry name" value="Eisosome1"/>
    <property type="match status" value="1"/>
</dbReference>
<feature type="compositionally biased region" description="Low complexity" evidence="2">
    <location>
        <begin position="776"/>
        <end position="791"/>
    </location>
</feature>
<protein>
    <recommendedName>
        <fullName evidence="5">Eisosome protein 1</fullName>
    </recommendedName>
</protein>
<keyword evidence="4" id="KW-1185">Reference proteome</keyword>
<feature type="region of interest" description="Disordered" evidence="2">
    <location>
        <begin position="110"/>
        <end position="204"/>
    </location>
</feature>